<keyword evidence="4" id="KW-1185">Reference proteome</keyword>
<feature type="signal peptide" evidence="1">
    <location>
        <begin position="1"/>
        <end position="22"/>
    </location>
</feature>
<accession>A0A931FLY5</accession>
<feature type="chain" id="PRO_5037625132" evidence="1">
    <location>
        <begin position="23"/>
        <end position="369"/>
    </location>
</feature>
<dbReference type="RefSeq" id="WP_196285466.1">
    <property type="nucleotide sequence ID" value="NZ_JADQDP010000001.1"/>
</dbReference>
<evidence type="ECO:0000313" key="3">
    <source>
        <dbReference type="EMBL" id="MBF9141149.1"/>
    </source>
</evidence>
<dbReference type="NCBIfam" id="TIGR04183">
    <property type="entry name" value="Por_Secre_tail"/>
    <property type="match status" value="1"/>
</dbReference>
<gene>
    <name evidence="3" type="ORF">I2I01_05860</name>
</gene>
<dbReference type="InterPro" id="IPR026444">
    <property type="entry name" value="Secre_tail"/>
</dbReference>
<dbReference type="EMBL" id="JADQDP010000001">
    <property type="protein sequence ID" value="MBF9141149.1"/>
    <property type="molecule type" value="Genomic_DNA"/>
</dbReference>
<name>A0A931FLY5_9BACT</name>
<dbReference type="Pfam" id="PF18962">
    <property type="entry name" value="Por_Secre_tail"/>
    <property type="match status" value="1"/>
</dbReference>
<evidence type="ECO:0000256" key="1">
    <source>
        <dbReference type="SAM" id="SignalP"/>
    </source>
</evidence>
<reference evidence="3 4" key="1">
    <citation type="submission" date="2020-11" db="EMBL/GenBank/DDBJ databases">
        <authorList>
            <person name="Kim M.K."/>
        </authorList>
    </citation>
    <scope>NUCLEOTIDE SEQUENCE [LARGE SCALE GENOMIC DNA]</scope>
    <source>
        <strain evidence="3 4">BT439</strain>
    </source>
</reference>
<proteinExistence type="predicted"/>
<feature type="domain" description="Secretion system C-terminal sorting" evidence="2">
    <location>
        <begin position="293"/>
        <end position="368"/>
    </location>
</feature>
<evidence type="ECO:0000259" key="2">
    <source>
        <dbReference type="Pfam" id="PF18962"/>
    </source>
</evidence>
<keyword evidence="1" id="KW-0732">Signal</keyword>
<organism evidence="3 4">
    <name type="scientific">Hymenobacter properus</name>
    <dbReference type="NCBI Taxonomy" id="2791026"/>
    <lineage>
        <taxon>Bacteria</taxon>
        <taxon>Pseudomonadati</taxon>
        <taxon>Bacteroidota</taxon>
        <taxon>Cytophagia</taxon>
        <taxon>Cytophagales</taxon>
        <taxon>Hymenobacteraceae</taxon>
        <taxon>Hymenobacter</taxon>
    </lineage>
</organism>
<dbReference type="AlphaFoldDB" id="A0A931FLY5"/>
<dbReference type="Proteomes" id="UP000645610">
    <property type="component" value="Unassembled WGS sequence"/>
</dbReference>
<protein>
    <submittedName>
        <fullName evidence="3">T9SS type A sorting domain-containing protein</fullName>
    </submittedName>
</protein>
<comment type="caution">
    <text evidence="3">The sequence shown here is derived from an EMBL/GenBank/DDBJ whole genome shotgun (WGS) entry which is preliminary data.</text>
</comment>
<sequence length="369" mass="37506">MKRFFTLAAVGALTAASLTASAQFTMDGMASAAEIGIGVGKYQLAGTYTGNHLDADRGLKALYVGYTATTLNIMVVGSAESSTSGAYRALILYLNTPARSGVPAALALPGSSDSQSPLAHQPRLDQETDYGFRAVVGPGASDVYFSAVSYVTGTGAPAAGTDPYVGQGNKTGAVITSTTAVLPGTKFAYSNTVSLAANTNNTGLELEIPLSVLNSATTSLGAGSRIDLFAAFIDSNGQFNFSDVIPQVAGRSTAFGANPDFSTIPGTQSVGFVLGTGALASRSAVAQGLGFQVYPNPATATSTVAYTVPAGRQPVSLAVYNALGQRVRSLASAEQSGPQQFALGSLPAGAYLVKLQVGEQLTSQKVVVQ</sequence>
<evidence type="ECO:0000313" key="4">
    <source>
        <dbReference type="Proteomes" id="UP000645610"/>
    </source>
</evidence>